<dbReference type="InterPro" id="IPR029058">
    <property type="entry name" value="AB_hydrolase_fold"/>
</dbReference>
<dbReference type="EMBL" id="BJUB01000002">
    <property type="protein sequence ID" value="GEK20328.1"/>
    <property type="molecule type" value="Genomic_DNA"/>
</dbReference>
<gene>
    <name evidence="5" type="ORF">CXY01_08480</name>
</gene>
<proteinExistence type="predicted"/>
<organism evidence="5 6">
    <name type="scientific">Cellulomonas xylanilytica</name>
    <dbReference type="NCBI Taxonomy" id="233583"/>
    <lineage>
        <taxon>Bacteria</taxon>
        <taxon>Bacillati</taxon>
        <taxon>Actinomycetota</taxon>
        <taxon>Actinomycetes</taxon>
        <taxon>Micrococcales</taxon>
        <taxon>Cellulomonadaceae</taxon>
        <taxon>Cellulomonas</taxon>
    </lineage>
</organism>
<evidence type="ECO:0000313" key="6">
    <source>
        <dbReference type="Proteomes" id="UP000321118"/>
    </source>
</evidence>
<dbReference type="InterPro" id="IPR039069">
    <property type="entry name" value="CE7"/>
</dbReference>
<evidence type="ECO:0000259" key="4">
    <source>
        <dbReference type="Pfam" id="PF05448"/>
    </source>
</evidence>
<dbReference type="PANTHER" id="PTHR40111">
    <property type="entry name" value="CEPHALOSPORIN-C DEACETYLASE"/>
    <property type="match status" value="1"/>
</dbReference>
<dbReference type="PANTHER" id="PTHR40111:SF1">
    <property type="entry name" value="CEPHALOSPORIN-C DEACETYLASE"/>
    <property type="match status" value="1"/>
</dbReference>
<dbReference type="GO" id="GO:0005976">
    <property type="term" value="P:polysaccharide metabolic process"/>
    <property type="evidence" value="ECO:0007669"/>
    <property type="project" value="TreeGrafter"/>
</dbReference>
<accession>A0A510V085</accession>
<evidence type="ECO:0000256" key="1">
    <source>
        <dbReference type="PIRSR" id="PIRSR639069-1"/>
    </source>
</evidence>
<dbReference type="OrthoDB" id="9770528at2"/>
<feature type="binding site" evidence="2">
    <location>
        <position position="92"/>
    </location>
    <ligand>
        <name>substrate</name>
    </ligand>
</feature>
<dbReference type="SUPFAM" id="SSF53474">
    <property type="entry name" value="alpha/beta-Hydrolases"/>
    <property type="match status" value="1"/>
</dbReference>
<dbReference type="AlphaFoldDB" id="A0A510V085"/>
<protein>
    <submittedName>
        <fullName evidence="5">Acetylxylan esterase</fullName>
    </submittedName>
</protein>
<feature type="region of interest" description="Disordered" evidence="3">
    <location>
        <begin position="176"/>
        <end position="209"/>
    </location>
</feature>
<evidence type="ECO:0000313" key="5">
    <source>
        <dbReference type="EMBL" id="GEK20328.1"/>
    </source>
</evidence>
<evidence type="ECO:0000256" key="3">
    <source>
        <dbReference type="SAM" id="MobiDB-lite"/>
    </source>
</evidence>
<dbReference type="InterPro" id="IPR008391">
    <property type="entry name" value="AXE1_dom"/>
</dbReference>
<dbReference type="Proteomes" id="UP000321118">
    <property type="component" value="Unassembled WGS sequence"/>
</dbReference>
<feature type="active site" description="Nucleophile" evidence="1">
    <location>
        <position position="218"/>
    </location>
</feature>
<reference evidence="5 6" key="1">
    <citation type="submission" date="2019-07" db="EMBL/GenBank/DDBJ databases">
        <title>Whole genome shotgun sequence of Cellulomonas xylanilytica NBRC 101102.</title>
        <authorList>
            <person name="Hosoyama A."/>
            <person name="Uohara A."/>
            <person name="Ohji S."/>
            <person name="Ichikawa N."/>
        </authorList>
    </citation>
    <scope>NUCLEOTIDE SEQUENCE [LARGE SCALE GENOMIC DNA]</scope>
    <source>
        <strain evidence="5 6">NBRC 101102</strain>
    </source>
</reference>
<dbReference type="Gene3D" id="3.40.50.1820">
    <property type="entry name" value="alpha/beta hydrolase"/>
    <property type="match status" value="1"/>
</dbReference>
<feature type="domain" description="Acetyl xylan esterase" evidence="4">
    <location>
        <begin position="212"/>
        <end position="349"/>
    </location>
</feature>
<dbReference type="GO" id="GO:0052689">
    <property type="term" value="F:carboxylic ester hydrolase activity"/>
    <property type="evidence" value="ECO:0007669"/>
    <property type="project" value="TreeGrafter"/>
</dbReference>
<comment type="caution">
    <text evidence="5">The sequence shown here is derived from an EMBL/GenBank/DDBJ whole genome shotgun (WGS) entry which is preliminary data.</text>
</comment>
<feature type="region of interest" description="Disordered" evidence="3">
    <location>
        <begin position="120"/>
        <end position="142"/>
    </location>
</feature>
<keyword evidence="6" id="KW-1185">Reference proteome</keyword>
<feature type="compositionally biased region" description="Low complexity" evidence="3">
    <location>
        <begin position="176"/>
        <end position="185"/>
    </location>
</feature>
<dbReference type="Pfam" id="PF05448">
    <property type="entry name" value="AXE1"/>
    <property type="match status" value="2"/>
</dbReference>
<feature type="active site" description="Charge relay system" evidence="1">
    <location>
        <position position="304"/>
    </location>
</feature>
<feature type="active site" description="Charge relay system" evidence="1">
    <location>
        <position position="333"/>
    </location>
</feature>
<dbReference type="RefSeq" id="WP_146925811.1">
    <property type="nucleotide sequence ID" value="NZ_BJUB01000002.1"/>
</dbReference>
<feature type="domain" description="Acetyl xylan esterase" evidence="4">
    <location>
        <begin position="1"/>
        <end position="175"/>
    </location>
</feature>
<evidence type="ECO:0000256" key="2">
    <source>
        <dbReference type="PIRSR" id="PIRSR639069-2"/>
    </source>
</evidence>
<name>A0A510V085_9CELL</name>
<sequence length="355" mass="37318">MALFDLPLDRLERYRSDSPEPPDFDPFWASSLAQARTHDVLVDVVPVATGLALVDTWDVTFAGFDGHPVRAWYTRPAGVTGDLPTVVEYLGYGRGRGLPQERLTWPVAGCAHLLMDTRGQGSQYGSGGDTPDPVGSDPATPGFVTRGILDPATYYYRRVLTDAVRAVDAARALPAAVATTPPSTAGTHRPDGPAPDASTRGAGPSGGTVPPVAVVGNSQGGGIALAVAGLASDLAAVMVSAPFLCDIPRALAITDADPYGEIVRYLAVHRGADEQVLRTLSYVDGVHHARRATAPALFATGLRDTICPPSGVFAAHNVYGGDAEIAVYPYNHHEGGEAHHTARQLTWLAARLPHP</sequence>